<comment type="similarity">
    <text evidence="4">Belongs to the methyl-accepting chemotaxis (MCP) protein family.</text>
</comment>
<keyword evidence="10" id="KW-1185">Reference proteome</keyword>
<evidence type="ECO:0000256" key="3">
    <source>
        <dbReference type="ARBA" id="ARBA00023224"/>
    </source>
</evidence>
<dbReference type="Gene3D" id="1.10.287.950">
    <property type="entry name" value="Methyl-accepting chemotaxis protein"/>
    <property type="match status" value="1"/>
</dbReference>
<evidence type="ECO:0000256" key="4">
    <source>
        <dbReference type="ARBA" id="ARBA00029447"/>
    </source>
</evidence>
<sequence length="500" mass="53858">MSDDQKSGGISPELQRIRSLASKCFIAYLWVLVLVTAGVAYIADGAVLESTGLAFVFALFTTGLYIRSRDASATRYAIAASLTAMWALIVLDASGLPDGFVLDAHMLFFVLNAQLVAYFCWRTILIVNVIATVHHVLFSLLFPLLIWPSADYALYHFLIHATYVVLVGGPMLWLAWRLFNLFNASHNALVDLKAAEREAAQLASREEERKKSLEEEKRRSLMSMADNLESTMQSSVKNMSDVMGQLEASAGVMSSKADATNEKTNSVASISKQTSQNVETVAAATEELNASSNEIGRQVENTNSISQKAAEEAGRANSVIQILDGAAGKIGEVVSIIQDIAEQTNLLALNATIEAARAGEAGKGFSVVASEVKNLANETAKATDEVSNQIKAIQTETKNAVHAIEGITNTINEVHVASSAIAAAIEEQNAAIEEISRNVRETSRGTQDITGHITEVSENADQTMMSARDVASSTTKLNDAIQSMEETLSSYLADLRTRTA</sequence>
<dbReference type="SUPFAM" id="SSF58104">
    <property type="entry name" value="Methyl-accepting chemotaxis protein (MCP) signaling domain"/>
    <property type="match status" value="1"/>
</dbReference>
<dbReference type="PROSITE" id="PS50192">
    <property type="entry name" value="T_SNARE"/>
    <property type="match status" value="1"/>
</dbReference>
<keyword evidence="6" id="KW-0472">Membrane</keyword>
<evidence type="ECO:0000256" key="5">
    <source>
        <dbReference type="PROSITE-ProRule" id="PRU00284"/>
    </source>
</evidence>
<proteinExistence type="inferred from homology"/>
<dbReference type="InterPro" id="IPR000727">
    <property type="entry name" value="T_SNARE_dom"/>
</dbReference>
<comment type="caution">
    <text evidence="9">The sequence shown here is derived from an EMBL/GenBank/DDBJ whole genome shotgun (WGS) entry which is preliminary data.</text>
</comment>
<dbReference type="GO" id="GO:0006935">
    <property type="term" value="P:chemotaxis"/>
    <property type="evidence" value="ECO:0007669"/>
    <property type="project" value="InterPro"/>
</dbReference>
<evidence type="ECO:0000256" key="6">
    <source>
        <dbReference type="SAM" id="Phobius"/>
    </source>
</evidence>
<accession>A0A437QWH5</accession>
<dbReference type="EMBL" id="SADE01000001">
    <property type="protein sequence ID" value="RVU38877.1"/>
    <property type="molecule type" value="Genomic_DNA"/>
</dbReference>
<evidence type="ECO:0000256" key="2">
    <source>
        <dbReference type="ARBA" id="ARBA00022519"/>
    </source>
</evidence>
<evidence type="ECO:0000313" key="9">
    <source>
        <dbReference type="EMBL" id="RVU38877.1"/>
    </source>
</evidence>
<dbReference type="GO" id="GO:0005886">
    <property type="term" value="C:plasma membrane"/>
    <property type="evidence" value="ECO:0007669"/>
    <property type="project" value="UniProtKB-SubCell"/>
</dbReference>
<feature type="domain" description="Methyl-accepting transducer" evidence="7">
    <location>
        <begin position="224"/>
        <end position="478"/>
    </location>
</feature>
<evidence type="ECO:0000259" key="7">
    <source>
        <dbReference type="PROSITE" id="PS50111"/>
    </source>
</evidence>
<dbReference type="SMART" id="SM00283">
    <property type="entry name" value="MA"/>
    <property type="match status" value="1"/>
</dbReference>
<gene>
    <name evidence="9" type="ORF">EOI86_06320</name>
</gene>
<dbReference type="GO" id="GO:0007165">
    <property type="term" value="P:signal transduction"/>
    <property type="evidence" value="ECO:0007669"/>
    <property type="project" value="UniProtKB-KW"/>
</dbReference>
<reference evidence="10" key="1">
    <citation type="submission" date="2019-01" db="EMBL/GenBank/DDBJ databases">
        <title>Gri0909 isolated from a small marine red alga.</title>
        <authorList>
            <person name="Kim J."/>
            <person name="Jeong S.E."/>
            <person name="Jeon C.O."/>
        </authorList>
    </citation>
    <scope>NUCLEOTIDE SEQUENCE [LARGE SCALE GENOMIC DNA]</scope>
    <source>
        <strain evidence="10">Gri0909</strain>
    </source>
</reference>
<name>A0A437QWH5_9PROT</name>
<organism evidence="9 10">
    <name type="scientific">Hwanghaeella grinnelliae</name>
    <dbReference type="NCBI Taxonomy" id="2500179"/>
    <lineage>
        <taxon>Bacteria</taxon>
        <taxon>Pseudomonadati</taxon>
        <taxon>Pseudomonadota</taxon>
        <taxon>Alphaproteobacteria</taxon>
        <taxon>Rhodospirillales</taxon>
        <taxon>Rhodospirillaceae</taxon>
        <taxon>Hwanghaeella</taxon>
    </lineage>
</organism>
<dbReference type="PROSITE" id="PS50111">
    <property type="entry name" value="CHEMOTAXIS_TRANSDUC_2"/>
    <property type="match status" value="1"/>
</dbReference>
<evidence type="ECO:0000259" key="8">
    <source>
        <dbReference type="PROSITE" id="PS50192"/>
    </source>
</evidence>
<feature type="transmembrane region" description="Helical" evidence="6">
    <location>
        <begin position="73"/>
        <end position="93"/>
    </location>
</feature>
<dbReference type="Proteomes" id="UP000287447">
    <property type="component" value="Unassembled WGS sequence"/>
</dbReference>
<dbReference type="OrthoDB" id="8476854at2"/>
<keyword evidence="6" id="KW-1133">Transmembrane helix</keyword>
<protein>
    <recommendedName>
        <fullName evidence="11">Methyl-accepting chemotaxis protein</fullName>
    </recommendedName>
</protein>
<feature type="transmembrane region" description="Helical" evidence="6">
    <location>
        <begin position="99"/>
        <end position="118"/>
    </location>
</feature>
<keyword evidence="3 5" id="KW-0807">Transducer</keyword>
<dbReference type="GO" id="GO:0004888">
    <property type="term" value="F:transmembrane signaling receptor activity"/>
    <property type="evidence" value="ECO:0007669"/>
    <property type="project" value="InterPro"/>
</dbReference>
<evidence type="ECO:0008006" key="11">
    <source>
        <dbReference type="Google" id="ProtNLM"/>
    </source>
</evidence>
<feature type="transmembrane region" description="Helical" evidence="6">
    <location>
        <begin position="125"/>
        <end position="147"/>
    </location>
</feature>
<dbReference type="PANTHER" id="PTHR32089:SF112">
    <property type="entry name" value="LYSOZYME-LIKE PROTEIN-RELATED"/>
    <property type="match status" value="1"/>
</dbReference>
<evidence type="ECO:0000256" key="1">
    <source>
        <dbReference type="ARBA" id="ARBA00004429"/>
    </source>
</evidence>
<evidence type="ECO:0000313" key="10">
    <source>
        <dbReference type="Proteomes" id="UP000287447"/>
    </source>
</evidence>
<feature type="transmembrane region" description="Helical" evidence="6">
    <location>
        <begin position="48"/>
        <end position="66"/>
    </location>
</feature>
<feature type="domain" description="T-SNARE coiled-coil homology" evidence="8">
    <location>
        <begin position="394"/>
        <end position="456"/>
    </location>
</feature>
<feature type="transmembrane region" description="Helical" evidence="6">
    <location>
        <begin position="20"/>
        <end position="42"/>
    </location>
</feature>
<comment type="subcellular location">
    <subcellularLocation>
        <location evidence="1">Cell inner membrane</location>
        <topology evidence="1">Multi-pass membrane protein</topology>
    </subcellularLocation>
</comment>
<dbReference type="PRINTS" id="PR00260">
    <property type="entry name" value="CHEMTRNSDUCR"/>
</dbReference>
<dbReference type="PANTHER" id="PTHR32089">
    <property type="entry name" value="METHYL-ACCEPTING CHEMOTAXIS PROTEIN MCPB"/>
    <property type="match status" value="1"/>
</dbReference>
<keyword evidence="6" id="KW-0812">Transmembrane</keyword>
<dbReference type="InterPro" id="IPR004089">
    <property type="entry name" value="MCPsignal_dom"/>
</dbReference>
<dbReference type="InterPro" id="IPR004090">
    <property type="entry name" value="Chemotax_Me-accpt_rcpt"/>
</dbReference>
<keyword evidence="2" id="KW-0997">Cell inner membrane</keyword>
<dbReference type="Pfam" id="PF00015">
    <property type="entry name" value="MCPsignal"/>
    <property type="match status" value="1"/>
</dbReference>
<feature type="transmembrane region" description="Helical" evidence="6">
    <location>
        <begin position="153"/>
        <end position="176"/>
    </location>
</feature>
<dbReference type="AlphaFoldDB" id="A0A437QWH5"/>
<dbReference type="RefSeq" id="WP_127764248.1">
    <property type="nucleotide sequence ID" value="NZ_SADE01000001.1"/>
</dbReference>
<keyword evidence="2" id="KW-1003">Cell membrane</keyword>